<evidence type="ECO:0000256" key="2">
    <source>
        <dbReference type="ARBA" id="ARBA00004249"/>
    </source>
</evidence>
<evidence type="ECO:0000256" key="28">
    <source>
        <dbReference type="SAM" id="Phobius"/>
    </source>
</evidence>
<evidence type="ECO:0000256" key="9">
    <source>
        <dbReference type="ARBA" id="ARBA00022519"/>
    </source>
</evidence>
<evidence type="ECO:0000313" key="32">
    <source>
        <dbReference type="EMBL" id="CAQ80399.1"/>
    </source>
</evidence>
<evidence type="ECO:0000256" key="16">
    <source>
        <dbReference type="ARBA" id="ARBA00022960"/>
    </source>
</evidence>
<evidence type="ECO:0000256" key="8">
    <source>
        <dbReference type="ARBA" id="ARBA00022475"/>
    </source>
</evidence>
<evidence type="ECO:0000256" key="24">
    <source>
        <dbReference type="ARBA" id="ARBA00034000"/>
    </source>
</evidence>
<keyword evidence="10" id="KW-0121">Carboxypeptidase</keyword>
<dbReference type="InterPro" id="IPR001460">
    <property type="entry name" value="PCN-bd_Tpept"/>
</dbReference>
<dbReference type="SUPFAM" id="SSF56601">
    <property type="entry name" value="beta-lactamase/transpeptidase-like"/>
    <property type="match status" value="1"/>
</dbReference>
<evidence type="ECO:0000256" key="1">
    <source>
        <dbReference type="ARBA" id="ARBA00002624"/>
    </source>
</evidence>
<evidence type="ECO:0000256" key="25">
    <source>
        <dbReference type="ARBA" id="ARBA00044770"/>
    </source>
</evidence>
<dbReference type="NCBIfam" id="TIGR02074">
    <property type="entry name" value="PBP_1a_fam"/>
    <property type="match status" value="1"/>
</dbReference>
<comment type="catalytic activity">
    <reaction evidence="24">
        <text>Preferential cleavage: (Ac)2-L-Lys-D-Ala-|-D-Ala. Also transpeptidation of peptidyl-alanyl moieties that are N-acyl substituents of D-alanine.</text>
        <dbReference type="EC" id="3.4.16.4"/>
    </reaction>
</comment>
<keyword evidence="11" id="KW-0645">Protease</keyword>
<keyword evidence="17" id="KW-0735">Signal-anchor</keyword>
<accession>B6EM36</accession>
<keyword evidence="21" id="KW-0046">Antibiotic resistance</keyword>
<evidence type="ECO:0000256" key="23">
    <source>
        <dbReference type="ARBA" id="ARBA00023316"/>
    </source>
</evidence>
<keyword evidence="18" id="KW-0573">Peptidoglycan synthesis</keyword>
<comment type="catalytic activity">
    <reaction evidence="26">
        <text>[GlcNAc-(1-&gt;4)-Mur2Ac(oyl-L-Ala-gamma-D-Glu-L-Lys-D-Ala-D-Ala)](n)-di-trans,octa-cis-undecaprenyl diphosphate + beta-D-GlcNAc-(1-&gt;4)-Mur2Ac(oyl-L-Ala-gamma-D-Glu-L-Lys-D-Ala-D-Ala)-di-trans,octa-cis-undecaprenyl diphosphate = [GlcNAc-(1-&gt;4)-Mur2Ac(oyl-L-Ala-gamma-D-Glu-L-Lys-D-Ala-D-Ala)](n+1)-di-trans,octa-cis-undecaprenyl diphosphate + di-trans,octa-cis-undecaprenyl diphosphate + H(+)</text>
        <dbReference type="Rhea" id="RHEA:23708"/>
        <dbReference type="Rhea" id="RHEA-COMP:9602"/>
        <dbReference type="Rhea" id="RHEA-COMP:9603"/>
        <dbReference type="ChEBI" id="CHEBI:15378"/>
        <dbReference type="ChEBI" id="CHEBI:58405"/>
        <dbReference type="ChEBI" id="CHEBI:60033"/>
        <dbReference type="ChEBI" id="CHEBI:78435"/>
        <dbReference type="EC" id="2.4.99.28"/>
    </reaction>
</comment>
<comment type="pathway">
    <text evidence="27">Glycan biosynthesis.</text>
</comment>
<evidence type="ECO:0000259" key="29">
    <source>
        <dbReference type="Pfam" id="PF00905"/>
    </source>
</evidence>
<dbReference type="GO" id="GO:0008360">
    <property type="term" value="P:regulation of cell shape"/>
    <property type="evidence" value="ECO:0007669"/>
    <property type="project" value="UniProtKB-KW"/>
</dbReference>
<dbReference type="GO" id="GO:0005886">
    <property type="term" value="C:plasma membrane"/>
    <property type="evidence" value="ECO:0007669"/>
    <property type="project" value="UniProtKB-SubCell"/>
</dbReference>
<reference evidence="32 33" key="1">
    <citation type="journal article" date="2008" name="BMC Genomics">
        <title>The genome sequence of the fish pathogen Aliivibrio salmonicida strain LFI1238 shows extensive evidence of gene decay.</title>
        <authorList>
            <person name="Hjerde E."/>
            <person name="Lorentzen M.S."/>
            <person name="Holden M.T."/>
            <person name="Seeger K."/>
            <person name="Paulsen S."/>
            <person name="Bason N."/>
            <person name="Churcher C."/>
            <person name="Harris D."/>
            <person name="Norbertczak H."/>
            <person name="Quail M.A."/>
            <person name="Sanders S."/>
            <person name="Thurston S."/>
            <person name="Parkhill J."/>
            <person name="Willassen N.P."/>
            <person name="Thomson N.R."/>
        </authorList>
    </citation>
    <scope>NUCLEOTIDE SEQUENCE [LARGE SCALE GENOMIC DNA]</scope>
    <source>
        <strain evidence="32 33">LFI1238</strain>
    </source>
</reference>
<dbReference type="Pfam" id="PF00905">
    <property type="entry name" value="Transpeptidase"/>
    <property type="match status" value="1"/>
</dbReference>
<feature type="domain" description="Glycosyl transferase family 51" evidence="30">
    <location>
        <begin position="54"/>
        <end position="229"/>
    </location>
</feature>
<keyword evidence="33" id="KW-1185">Reference proteome</keyword>
<evidence type="ECO:0000256" key="5">
    <source>
        <dbReference type="ARBA" id="ARBA00007739"/>
    </source>
</evidence>
<feature type="domain" description="Penicillin-binding protein OB-like" evidence="31">
    <location>
        <begin position="317"/>
        <end position="434"/>
    </location>
</feature>
<keyword evidence="13" id="KW-0808">Transferase</keyword>
<evidence type="ECO:0000256" key="19">
    <source>
        <dbReference type="ARBA" id="ARBA00022989"/>
    </source>
</evidence>
<dbReference type="GO" id="GO:0009252">
    <property type="term" value="P:peptidoglycan biosynthetic process"/>
    <property type="evidence" value="ECO:0007669"/>
    <property type="project" value="UniProtKB-UniPathway"/>
</dbReference>
<comment type="subcellular location">
    <subcellularLocation>
        <location evidence="2">Cell inner membrane</location>
        <topology evidence="2">Single-pass type II membrane protein</topology>
    </subcellularLocation>
</comment>
<evidence type="ECO:0000256" key="12">
    <source>
        <dbReference type="ARBA" id="ARBA00022676"/>
    </source>
</evidence>
<evidence type="ECO:0000256" key="15">
    <source>
        <dbReference type="ARBA" id="ARBA00022801"/>
    </source>
</evidence>
<dbReference type="FunFam" id="1.10.3810.10:FF:000003">
    <property type="entry name" value="Penicillin-binding protein 1a"/>
    <property type="match status" value="1"/>
</dbReference>
<keyword evidence="9" id="KW-0997">Cell inner membrane</keyword>
<feature type="transmembrane region" description="Helical" evidence="28">
    <location>
        <begin position="7"/>
        <end position="29"/>
    </location>
</feature>
<keyword evidence="14 28" id="KW-0812">Transmembrane</keyword>
<name>B6EM36_ALISL</name>
<evidence type="ECO:0000256" key="18">
    <source>
        <dbReference type="ARBA" id="ARBA00022984"/>
    </source>
</evidence>
<dbReference type="UniPathway" id="UPA00219"/>
<evidence type="ECO:0000256" key="20">
    <source>
        <dbReference type="ARBA" id="ARBA00023136"/>
    </source>
</evidence>
<evidence type="ECO:0000256" key="11">
    <source>
        <dbReference type="ARBA" id="ARBA00022670"/>
    </source>
</evidence>
<dbReference type="Gene3D" id="3.40.710.10">
    <property type="entry name" value="DD-peptidase/beta-lactamase superfamily"/>
    <property type="match status" value="2"/>
</dbReference>
<comment type="similarity">
    <text evidence="5">In the N-terminal section; belongs to the glycosyltransferase 51 family.</text>
</comment>
<dbReference type="SUPFAM" id="SSF50249">
    <property type="entry name" value="Nucleic acid-binding proteins"/>
    <property type="match status" value="1"/>
</dbReference>
<evidence type="ECO:0000256" key="17">
    <source>
        <dbReference type="ARBA" id="ARBA00022968"/>
    </source>
</evidence>
<evidence type="ECO:0000256" key="27">
    <source>
        <dbReference type="ARBA" id="ARBA00060592"/>
    </source>
</evidence>
<keyword evidence="16" id="KW-0133">Cell shape</keyword>
<dbReference type="InterPro" id="IPR050396">
    <property type="entry name" value="Glycosyltr_51/Transpeptidase"/>
</dbReference>
<sequence length="832" mass="92427">MKFIKALLIVTFFCIIIGVTTIFGFYQYVKPELPDVATLKDVQLQTPMQVYSRDGKLIAQFGEKRRIPLKLEDMPPHLLEAIIATEDSRFYSHYGFDPIGITRAAFAVLASGSAKQGASTITQQLARNFFLSNEKKIMRKIKEIFIAVHIEQLLTKQEILELYLNKIYLGYRSYGVGAAAHVYFGKEVNELTLGEVAIIAGLPKAPSTMNPIYSVDRATTRRNVVLARMLDEGYITKQEFEDAKAEVVISKYHGAEIKLQAPYVAEIARAWMVNKYGEEAAYTSGMNIYTTVDSKMQAAANKASIDNLLAYDERHGFRGAVKTVWEPKATPLNEDAMAKHLKKEPSYGELMPAIVTQVKGKTVTVNIKNNGTATIPWDGLKWARRFKTDKRQGSAPRRASDILSVGEKIYVRPLSEETKDDVTTIVWKLSQVPAANTAFVAMDPNDGAITSLVGGFNFVHNKFNRATQSVRQVGSSIKPFIYSAALYHGKTLASLITDAPINTWDESQGTAWRPKNSPPTYIGPARLRIGLAQSKNVMAVRVLRDVGLDETIDYLTRFGFKKDELPRSDTIALGAGSLSPVQMVQGFSVFANNGYYVEPYYIDHIESPYGDEVYKATPKLICQKECDHQNDENSPYAKKVISAQNAFLTKQMMYSNIWGGGVWSKGTGWNGTGWRAQVLKRRDIGGKTGTTNDSVDAWYNGYGPNVVATAWVGFDNPSHHLGSTSKNDNMPKDEMLTGGEAGGKTAIYAWVNFMKVALEGVPEENLRLPANIIKVKIDRETGLLSNKNDETSMWEYFAGGTEPTEYVKQDFQDTIYSSGDADGDGEEDESLF</sequence>
<dbReference type="GO" id="GO:0009002">
    <property type="term" value="F:serine-type D-Ala-D-Ala carboxypeptidase activity"/>
    <property type="evidence" value="ECO:0007669"/>
    <property type="project" value="UniProtKB-EC"/>
</dbReference>
<gene>
    <name evidence="32" type="primary">mrcA</name>
    <name evidence="32" type="ordered locus">VSAL_I2715</name>
</gene>
<keyword evidence="12" id="KW-0328">Glycosyltransferase</keyword>
<keyword evidence="19 28" id="KW-1133">Transmembrane helix</keyword>
<keyword evidence="8" id="KW-1003">Cell membrane</keyword>
<evidence type="ECO:0000259" key="31">
    <source>
        <dbReference type="Pfam" id="PF17092"/>
    </source>
</evidence>
<dbReference type="HOGENOM" id="CLU_006354_2_4_6"/>
<comment type="pathway">
    <text evidence="3">Cell wall biogenesis; peptidoglycan biosynthesis.</text>
</comment>
<dbReference type="AlphaFoldDB" id="B6EM36"/>
<dbReference type="InterPro" id="IPR001264">
    <property type="entry name" value="Glyco_trans_51"/>
</dbReference>
<dbReference type="EC" id="3.4.16.4" evidence="6"/>
<evidence type="ECO:0000313" key="33">
    <source>
        <dbReference type="Proteomes" id="UP000001730"/>
    </source>
</evidence>
<dbReference type="InterPro" id="IPR031376">
    <property type="entry name" value="PCB_OB"/>
</dbReference>
<evidence type="ECO:0000256" key="14">
    <source>
        <dbReference type="ARBA" id="ARBA00022692"/>
    </source>
</evidence>
<dbReference type="InterPro" id="IPR023346">
    <property type="entry name" value="Lysozyme-like_dom_sf"/>
</dbReference>
<evidence type="ECO:0000259" key="30">
    <source>
        <dbReference type="Pfam" id="PF00912"/>
    </source>
</evidence>
<feature type="domain" description="Penicillin-binding protein transpeptidase" evidence="29">
    <location>
        <begin position="438"/>
        <end position="716"/>
    </location>
</feature>
<dbReference type="InterPro" id="IPR012340">
    <property type="entry name" value="NA-bd_OB-fold"/>
</dbReference>
<keyword evidence="23" id="KW-0961">Cell wall biogenesis/degradation</keyword>
<keyword evidence="22" id="KW-0511">Multifunctional enzyme</keyword>
<dbReference type="eggNOG" id="COG5009">
    <property type="taxonomic scope" value="Bacteria"/>
</dbReference>
<dbReference type="GO" id="GO:0008658">
    <property type="term" value="F:penicillin binding"/>
    <property type="evidence" value="ECO:0007669"/>
    <property type="project" value="InterPro"/>
</dbReference>
<dbReference type="PANTHER" id="PTHR32282:SF27">
    <property type="entry name" value="PENICILLIN-BINDING PROTEIN 1A"/>
    <property type="match status" value="1"/>
</dbReference>
<dbReference type="GO" id="GO:0008955">
    <property type="term" value="F:peptidoglycan glycosyltransferase activity"/>
    <property type="evidence" value="ECO:0007669"/>
    <property type="project" value="UniProtKB-EC"/>
</dbReference>
<dbReference type="SUPFAM" id="SSF53955">
    <property type="entry name" value="Lysozyme-like"/>
    <property type="match status" value="1"/>
</dbReference>
<evidence type="ECO:0000256" key="13">
    <source>
        <dbReference type="ARBA" id="ARBA00022679"/>
    </source>
</evidence>
<comment type="similarity">
    <text evidence="4">In the C-terminal section; belongs to the transpeptidase family.</text>
</comment>
<protein>
    <recommendedName>
        <fullName evidence="7">Penicillin-binding protein 1A</fullName>
        <ecNumber evidence="25">2.4.99.28</ecNumber>
        <ecNumber evidence="6">3.4.16.4</ecNumber>
    </recommendedName>
</protein>
<dbReference type="RefSeq" id="WP_012551164.1">
    <property type="nucleotide sequence ID" value="NC_011312.1"/>
</dbReference>
<dbReference type="CAZy" id="GT51">
    <property type="family name" value="Glycosyltransferase Family 51"/>
</dbReference>
<dbReference type="PANTHER" id="PTHR32282">
    <property type="entry name" value="BINDING PROTEIN TRANSPEPTIDASE, PUTATIVE-RELATED"/>
    <property type="match status" value="1"/>
</dbReference>
<dbReference type="EMBL" id="FM178379">
    <property type="protein sequence ID" value="CAQ80399.1"/>
    <property type="molecule type" value="Genomic_DNA"/>
</dbReference>
<dbReference type="Gene3D" id="1.10.3810.10">
    <property type="entry name" value="Biosynthetic peptidoglycan transglycosylase-like"/>
    <property type="match status" value="1"/>
</dbReference>
<dbReference type="InterPro" id="IPR012338">
    <property type="entry name" value="Beta-lactam/transpept-like"/>
</dbReference>
<evidence type="ECO:0000256" key="4">
    <source>
        <dbReference type="ARBA" id="ARBA00007090"/>
    </source>
</evidence>
<evidence type="ECO:0000256" key="6">
    <source>
        <dbReference type="ARBA" id="ARBA00012448"/>
    </source>
</evidence>
<evidence type="ECO:0000256" key="22">
    <source>
        <dbReference type="ARBA" id="ARBA00023268"/>
    </source>
</evidence>
<organism evidence="32 33">
    <name type="scientific">Aliivibrio salmonicida (strain LFI1238)</name>
    <name type="common">Vibrio salmonicida (strain LFI1238)</name>
    <dbReference type="NCBI Taxonomy" id="316275"/>
    <lineage>
        <taxon>Bacteria</taxon>
        <taxon>Pseudomonadati</taxon>
        <taxon>Pseudomonadota</taxon>
        <taxon>Gammaproteobacteria</taxon>
        <taxon>Vibrionales</taxon>
        <taxon>Vibrionaceae</taxon>
        <taxon>Aliivibrio</taxon>
    </lineage>
</organism>
<evidence type="ECO:0000256" key="21">
    <source>
        <dbReference type="ARBA" id="ARBA00023251"/>
    </source>
</evidence>
<dbReference type="GO" id="GO:0071555">
    <property type="term" value="P:cell wall organization"/>
    <property type="evidence" value="ECO:0007669"/>
    <property type="project" value="UniProtKB-KW"/>
</dbReference>
<evidence type="ECO:0000256" key="10">
    <source>
        <dbReference type="ARBA" id="ARBA00022645"/>
    </source>
</evidence>
<dbReference type="GO" id="GO:0030288">
    <property type="term" value="C:outer membrane-bounded periplasmic space"/>
    <property type="evidence" value="ECO:0007669"/>
    <property type="project" value="TreeGrafter"/>
</dbReference>
<evidence type="ECO:0000256" key="26">
    <source>
        <dbReference type="ARBA" id="ARBA00049902"/>
    </source>
</evidence>
<dbReference type="KEGG" id="vsa:VSAL_I2715"/>
<dbReference type="Proteomes" id="UP000001730">
    <property type="component" value="Chromosome 1"/>
</dbReference>
<evidence type="ECO:0000256" key="7">
    <source>
        <dbReference type="ARBA" id="ARBA00018638"/>
    </source>
</evidence>
<dbReference type="Pfam" id="PF00912">
    <property type="entry name" value="Transgly"/>
    <property type="match status" value="1"/>
</dbReference>
<dbReference type="EC" id="2.4.99.28" evidence="25"/>
<keyword evidence="15 32" id="KW-0378">Hydrolase</keyword>
<comment type="function">
    <text evidence="1">Cell wall formation. Synthesis of cross-linked peptidoglycan from the lipid intermediates. The enzyme has a penicillin-insensitive transglycosylase N-terminal domain (formation of linear glycan strands) and a penicillin-sensitive transpeptidase C-terminal domain (cross-linking of the peptide subunits).</text>
</comment>
<proteinExistence type="inferred from homology"/>
<dbReference type="GO" id="GO:0046677">
    <property type="term" value="P:response to antibiotic"/>
    <property type="evidence" value="ECO:0007669"/>
    <property type="project" value="UniProtKB-KW"/>
</dbReference>
<dbReference type="GO" id="GO:0006508">
    <property type="term" value="P:proteolysis"/>
    <property type="evidence" value="ECO:0007669"/>
    <property type="project" value="UniProtKB-KW"/>
</dbReference>
<keyword evidence="20 28" id="KW-0472">Membrane</keyword>
<dbReference type="InterPro" id="IPR036950">
    <property type="entry name" value="PBP_transglycosylase"/>
</dbReference>
<dbReference type="Pfam" id="PF17092">
    <property type="entry name" value="PCB_OB"/>
    <property type="match status" value="1"/>
</dbReference>
<evidence type="ECO:0000256" key="3">
    <source>
        <dbReference type="ARBA" id="ARBA00004752"/>
    </source>
</evidence>